<dbReference type="SUPFAM" id="SSF53623">
    <property type="entry name" value="MurD-like peptide ligases, catalytic domain"/>
    <property type="match status" value="1"/>
</dbReference>
<keyword evidence="12 17" id="KW-0573">Peptidoglycan synthesis</keyword>
<evidence type="ECO:0000256" key="10">
    <source>
        <dbReference type="ARBA" id="ARBA00022840"/>
    </source>
</evidence>
<dbReference type="EC" id="6.3.2.9" evidence="5 17"/>
<dbReference type="GO" id="GO:0051301">
    <property type="term" value="P:cell division"/>
    <property type="evidence" value="ECO:0007669"/>
    <property type="project" value="UniProtKB-KW"/>
</dbReference>
<keyword evidence="17 18" id="KW-0131">Cell cycle</keyword>
<evidence type="ECO:0000256" key="14">
    <source>
        <dbReference type="ARBA" id="ARBA00030398"/>
    </source>
</evidence>
<accession>A0A371IND5</accession>
<dbReference type="PANTHER" id="PTHR43692">
    <property type="entry name" value="UDP-N-ACETYLMURAMOYLALANINE--D-GLUTAMATE LIGASE"/>
    <property type="match status" value="1"/>
</dbReference>
<dbReference type="SUPFAM" id="SSF51984">
    <property type="entry name" value="MurCD N-terminal domain"/>
    <property type="match status" value="1"/>
</dbReference>
<dbReference type="InterPro" id="IPR036565">
    <property type="entry name" value="Mur-like_cat_sf"/>
</dbReference>
<dbReference type="UniPathway" id="UPA00219"/>
<dbReference type="GO" id="GO:0008764">
    <property type="term" value="F:UDP-N-acetylmuramoylalanine-D-glutamate ligase activity"/>
    <property type="evidence" value="ECO:0007669"/>
    <property type="project" value="UniProtKB-UniRule"/>
</dbReference>
<evidence type="ECO:0000256" key="4">
    <source>
        <dbReference type="ARBA" id="ARBA00010416"/>
    </source>
</evidence>
<dbReference type="Gene3D" id="3.40.1190.10">
    <property type="entry name" value="Mur-like, catalytic domain"/>
    <property type="match status" value="1"/>
</dbReference>
<dbReference type="SUPFAM" id="SSF53244">
    <property type="entry name" value="MurD-like peptide ligases, peptide-binding domain"/>
    <property type="match status" value="1"/>
</dbReference>
<dbReference type="Proteomes" id="UP000093352">
    <property type="component" value="Unassembled WGS sequence"/>
</dbReference>
<dbReference type="GO" id="GO:0008360">
    <property type="term" value="P:regulation of cell shape"/>
    <property type="evidence" value="ECO:0007669"/>
    <property type="project" value="UniProtKB-KW"/>
</dbReference>
<keyword evidence="13 17" id="KW-0961">Cell wall biogenesis/degradation</keyword>
<evidence type="ECO:0000256" key="15">
    <source>
        <dbReference type="ARBA" id="ARBA00032324"/>
    </source>
</evidence>
<sequence>MKNICIVGLGISGLSILDYFADKNAKIIAFDSNENIDKSKFEKYDKFENIDINIGKNPTGEEDVDIIYVSPGISLYTDYLVKFKNRNVPITGEVELAYEILKDAKYIGITGTNGKTTTTSMLGEIYKSYESNTYVAGNIGISLLNFTKTAKENSIFITELSSFQLESIIDFKPHIAVILNITPDHIERHKTMQEYKNAKFNITKNQTSEDFLVLNKDDSEIDLDLSKVKAQVVYFSQKEKIQNGVYYDSCQRAIINNLYGKNELVIKREDIHLLGNHNIENTLASVTVALLDGIPTELIKKSIAEFKSVKHRMQEIRTLNGVKYINDSKGTNVMSTVKALEAINSDIILIAGGYDKHIEFDELIKHFDNKVKKLVLFGTTKYQILDTAIKYGFKDIIVLENLSQAVKICNILAKEGDYVLLSPACASWDMYKSYEHRGDDFISLVNELKE</sequence>
<evidence type="ECO:0000259" key="20">
    <source>
        <dbReference type="Pfam" id="PF08245"/>
    </source>
</evidence>
<reference evidence="21 22" key="1">
    <citation type="journal article" date="2016" name="Genome Announc.">
        <title>Draft Genome Sequence of Criibacterium bergeronii gen. nov., sp. nov., Strain CCRI-22567T, Isolated from a Vaginal Sample from a Woman with Bacterial Vaginosis.</title>
        <authorList>
            <person name="Maheux A.F."/>
            <person name="Berube E."/>
            <person name="Boudreau D.K."/>
            <person name="Raymond F."/>
            <person name="Corbeil J."/>
            <person name="Roy P.H."/>
            <person name="Boissinot M."/>
            <person name="Omar R.F."/>
        </authorList>
    </citation>
    <scope>NUCLEOTIDE SEQUENCE [LARGE SCALE GENOMIC DNA]</scope>
    <source>
        <strain evidence="21 22">CCRI-22567</strain>
    </source>
</reference>
<comment type="catalytic activity">
    <reaction evidence="16 17 18">
        <text>UDP-N-acetyl-alpha-D-muramoyl-L-alanine + D-glutamate + ATP = UDP-N-acetyl-alpha-D-muramoyl-L-alanyl-D-glutamate + ADP + phosphate + H(+)</text>
        <dbReference type="Rhea" id="RHEA:16429"/>
        <dbReference type="ChEBI" id="CHEBI:15378"/>
        <dbReference type="ChEBI" id="CHEBI:29986"/>
        <dbReference type="ChEBI" id="CHEBI:30616"/>
        <dbReference type="ChEBI" id="CHEBI:43474"/>
        <dbReference type="ChEBI" id="CHEBI:83898"/>
        <dbReference type="ChEBI" id="CHEBI:83900"/>
        <dbReference type="ChEBI" id="CHEBI:456216"/>
        <dbReference type="EC" id="6.3.2.9"/>
    </reaction>
</comment>
<dbReference type="InterPro" id="IPR036615">
    <property type="entry name" value="Mur_ligase_C_dom_sf"/>
</dbReference>
<evidence type="ECO:0000256" key="5">
    <source>
        <dbReference type="ARBA" id="ARBA00012212"/>
    </source>
</evidence>
<dbReference type="GO" id="GO:0005737">
    <property type="term" value="C:cytoplasm"/>
    <property type="evidence" value="ECO:0007669"/>
    <property type="project" value="UniProtKB-SubCell"/>
</dbReference>
<name>A0A371IND5_9FIRM</name>
<dbReference type="STRING" id="1871336.BBG48_07055"/>
<evidence type="ECO:0000256" key="7">
    <source>
        <dbReference type="ARBA" id="ARBA00022490"/>
    </source>
</evidence>
<dbReference type="GO" id="GO:0009252">
    <property type="term" value="P:peptidoglycan biosynthetic process"/>
    <property type="evidence" value="ECO:0007669"/>
    <property type="project" value="UniProtKB-UniRule"/>
</dbReference>
<evidence type="ECO:0000256" key="8">
    <source>
        <dbReference type="ARBA" id="ARBA00022598"/>
    </source>
</evidence>
<evidence type="ECO:0000256" key="3">
    <source>
        <dbReference type="ARBA" id="ARBA00004752"/>
    </source>
</evidence>
<evidence type="ECO:0000256" key="1">
    <source>
        <dbReference type="ARBA" id="ARBA00002734"/>
    </source>
</evidence>
<dbReference type="HAMAP" id="MF_00639">
    <property type="entry name" value="MurD"/>
    <property type="match status" value="1"/>
</dbReference>
<dbReference type="GO" id="GO:0005524">
    <property type="term" value="F:ATP binding"/>
    <property type="evidence" value="ECO:0007669"/>
    <property type="project" value="UniProtKB-UniRule"/>
</dbReference>
<evidence type="ECO:0000313" key="22">
    <source>
        <dbReference type="Proteomes" id="UP000093352"/>
    </source>
</evidence>
<dbReference type="Pfam" id="PF02875">
    <property type="entry name" value="Mur_ligase_C"/>
    <property type="match status" value="1"/>
</dbReference>
<evidence type="ECO:0000256" key="16">
    <source>
        <dbReference type="ARBA" id="ARBA00047632"/>
    </source>
</evidence>
<dbReference type="EMBL" id="MBEW02000003">
    <property type="protein sequence ID" value="RDY21936.1"/>
    <property type="molecule type" value="Genomic_DNA"/>
</dbReference>
<evidence type="ECO:0000256" key="13">
    <source>
        <dbReference type="ARBA" id="ARBA00023316"/>
    </source>
</evidence>
<dbReference type="Gene3D" id="3.40.50.720">
    <property type="entry name" value="NAD(P)-binding Rossmann-like Domain"/>
    <property type="match status" value="1"/>
</dbReference>
<dbReference type="Pfam" id="PF08245">
    <property type="entry name" value="Mur_ligase_M"/>
    <property type="match status" value="1"/>
</dbReference>
<evidence type="ECO:0000256" key="6">
    <source>
        <dbReference type="ARBA" id="ARBA00015655"/>
    </source>
</evidence>
<dbReference type="Pfam" id="PF21799">
    <property type="entry name" value="MurD-like_N"/>
    <property type="match status" value="1"/>
</dbReference>
<feature type="domain" description="Mur ligase C-terminal" evidence="19">
    <location>
        <begin position="311"/>
        <end position="425"/>
    </location>
</feature>
<dbReference type="AlphaFoldDB" id="A0A371IND5"/>
<evidence type="ECO:0000256" key="2">
    <source>
        <dbReference type="ARBA" id="ARBA00004496"/>
    </source>
</evidence>
<gene>
    <name evidence="17 21" type="primary">murD</name>
    <name evidence="21" type="ORF">BBG48_002370</name>
</gene>
<dbReference type="InterPro" id="IPR013221">
    <property type="entry name" value="Mur_ligase_cen"/>
</dbReference>
<dbReference type="PANTHER" id="PTHR43692:SF1">
    <property type="entry name" value="UDP-N-ACETYLMURAMOYLALANINE--D-GLUTAMATE LIGASE"/>
    <property type="match status" value="1"/>
</dbReference>
<dbReference type="Gene3D" id="3.90.190.20">
    <property type="entry name" value="Mur ligase, C-terminal domain"/>
    <property type="match status" value="1"/>
</dbReference>
<evidence type="ECO:0000313" key="21">
    <source>
        <dbReference type="EMBL" id="RDY21936.1"/>
    </source>
</evidence>
<organism evidence="21 22">
    <name type="scientific">Criibacterium bergeronii</name>
    <dbReference type="NCBI Taxonomy" id="1871336"/>
    <lineage>
        <taxon>Bacteria</taxon>
        <taxon>Bacillati</taxon>
        <taxon>Bacillota</taxon>
        <taxon>Clostridia</taxon>
        <taxon>Peptostreptococcales</taxon>
        <taxon>Filifactoraceae</taxon>
        <taxon>Criibacterium</taxon>
    </lineage>
</organism>
<comment type="subcellular location">
    <subcellularLocation>
        <location evidence="2 17 18">Cytoplasm</location>
    </subcellularLocation>
</comment>
<evidence type="ECO:0000256" key="12">
    <source>
        <dbReference type="ARBA" id="ARBA00022984"/>
    </source>
</evidence>
<proteinExistence type="inferred from homology"/>
<evidence type="ECO:0000256" key="11">
    <source>
        <dbReference type="ARBA" id="ARBA00022960"/>
    </source>
</evidence>
<comment type="function">
    <text evidence="1 17 18">Cell wall formation. Catalyzes the addition of glutamate to the nucleotide precursor UDP-N-acetylmuramoyl-L-alanine (UMA).</text>
</comment>
<keyword evidence="9 17" id="KW-0547">Nucleotide-binding</keyword>
<evidence type="ECO:0000259" key="19">
    <source>
        <dbReference type="Pfam" id="PF02875"/>
    </source>
</evidence>
<comment type="similarity">
    <text evidence="4 17">Belongs to the MurCDEF family.</text>
</comment>
<comment type="pathway">
    <text evidence="3 17 18">Cell wall biogenesis; peptidoglycan biosynthesis.</text>
</comment>
<comment type="caution">
    <text evidence="21">The sequence shown here is derived from an EMBL/GenBank/DDBJ whole genome shotgun (WGS) entry which is preliminary data.</text>
</comment>
<keyword evidence="17 18" id="KW-0132">Cell division</keyword>
<keyword evidence="11 17" id="KW-0133">Cell shape</keyword>
<dbReference type="InterPro" id="IPR004101">
    <property type="entry name" value="Mur_ligase_C"/>
</dbReference>
<dbReference type="GO" id="GO:0071555">
    <property type="term" value="P:cell wall organization"/>
    <property type="evidence" value="ECO:0007669"/>
    <property type="project" value="UniProtKB-KW"/>
</dbReference>
<keyword evidence="10 17" id="KW-0067">ATP-binding</keyword>
<keyword evidence="7 17" id="KW-0963">Cytoplasm</keyword>
<keyword evidence="8 17" id="KW-0436">Ligase</keyword>
<feature type="binding site" evidence="17">
    <location>
        <begin position="111"/>
        <end position="117"/>
    </location>
    <ligand>
        <name>ATP</name>
        <dbReference type="ChEBI" id="CHEBI:30616"/>
    </ligand>
</feature>
<evidence type="ECO:0000256" key="17">
    <source>
        <dbReference type="HAMAP-Rule" id="MF_00639"/>
    </source>
</evidence>
<protein>
    <recommendedName>
        <fullName evidence="6 17">UDP-N-acetylmuramoylalanine--D-glutamate ligase</fullName>
        <ecNumber evidence="5 17">6.3.2.9</ecNumber>
    </recommendedName>
    <alternativeName>
        <fullName evidence="15 17">D-glutamic acid-adding enzyme</fullName>
    </alternativeName>
    <alternativeName>
        <fullName evidence="14 17">UDP-N-acetylmuramoyl-L-alanyl-D-glutamate synthetase</fullName>
    </alternativeName>
</protein>
<evidence type="ECO:0000256" key="18">
    <source>
        <dbReference type="RuleBase" id="RU003664"/>
    </source>
</evidence>
<feature type="domain" description="Mur ligase central" evidence="20">
    <location>
        <begin position="109"/>
        <end position="289"/>
    </location>
</feature>
<dbReference type="InterPro" id="IPR005762">
    <property type="entry name" value="MurD"/>
</dbReference>
<dbReference type="NCBIfam" id="TIGR01087">
    <property type="entry name" value="murD"/>
    <property type="match status" value="1"/>
</dbReference>
<dbReference type="RefSeq" id="WP_068914162.1">
    <property type="nucleotide sequence ID" value="NZ_MBEW02000003.1"/>
</dbReference>
<keyword evidence="22" id="KW-1185">Reference proteome</keyword>
<evidence type="ECO:0000256" key="9">
    <source>
        <dbReference type="ARBA" id="ARBA00022741"/>
    </source>
</evidence>